<dbReference type="Gene3D" id="1.20.1250.20">
    <property type="entry name" value="MFS general substrate transporter like domains"/>
    <property type="match status" value="1"/>
</dbReference>
<dbReference type="AlphaFoldDB" id="A0A1L9WZ21"/>
<protein>
    <recommendedName>
        <fullName evidence="9">Major facilitator superfamily (MFS) profile domain-containing protein</fullName>
    </recommendedName>
</protein>
<evidence type="ECO:0000256" key="7">
    <source>
        <dbReference type="RuleBase" id="RU003346"/>
    </source>
</evidence>
<dbReference type="Pfam" id="PF00083">
    <property type="entry name" value="Sugar_tr"/>
    <property type="match status" value="1"/>
</dbReference>
<feature type="transmembrane region" description="Helical" evidence="8">
    <location>
        <begin position="323"/>
        <end position="343"/>
    </location>
</feature>
<dbReference type="OMA" id="WTRFFRD"/>
<feature type="transmembrane region" description="Helical" evidence="8">
    <location>
        <begin position="416"/>
        <end position="436"/>
    </location>
</feature>
<proteinExistence type="inferred from homology"/>
<dbReference type="OrthoDB" id="5399138at2759"/>
<feature type="transmembrane region" description="Helical" evidence="8">
    <location>
        <begin position="286"/>
        <end position="311"/>
    </location>
</feature>
<dbReference type="PROSITE" id="PS00217">
    <property type="entry name" value="SUGAR_TRANSPORT_2"/>
    <property type="match status" value="1"/>
</dbReference>
<dbReference type="PRINTS" id="PR00171">
    <property type="entry name" value="SUGRTRNSPORT"/>
</dbReference>
<dbReference type="InterPro" id="IPR036259">
    <property type="entry name" value="MFS_trans_sf"/>
</dbReference>
<evidence type="ECO:0000256" key="3">
    <source>
        <dbReference type="ARBA" id="ARBA00022448"/>
    </source>
</evidence>
<dbReference type="Proteomes" id="UP000184546">
    <property type="component" value="Unassembled WGS sequence"/>
</dbReference>
<dbReference type="GeneID" id="30973194"/>
<dbReference type="PROSITE" id="PS50850">
    <property type="entry name" value="MFS"/>
    <property type="match status" value="1"/>
</dbReference>
<evidence type="ECO:0000313" key="10">
    <source>
        <dbReference type="EMBL" id="OJK01424.1"/>
    </source>
</evidence>
<name>A0A1L9WZ21_ASPA1</name>
<dbReference type="VEuPathDB" id="FungiDB:ASPACDRAFT_26005"/>
<dbReference type="PROSITE" id="PS00216">
    <property type="entry name" value="SUGAR_TRANSPORT_1"/>
    <property type="match status" value="1"/>
</dbReference>
<dbReference type="GO" id="GO:0016020">
    <property type="term" value="C:membrane"/>
    <property type="evidence" value="ECO:0007669"/>
    <property type="project" value="UniProtKB-SubCell"/>
</dbReference>
<keyword evidence="11" id="KW-1185">Reference proteome</keyword>
<feature type="transmembrane region" description="Helical" evidence="8">
    <location>
        <begin position="48"/>
        <end position="69"/>
    </location>
</feature>
<dbReference type="InterPro" id="IPR020846">
    <property type="entry name" value="MFS_dom"/>
</dbReference>
<feature type="transmembrane region" description="Helical" evidence="8">
    <location>
        <begin position="253"/>
        <end position="274"/>
    </location>
</feature>
<dbReference type="InterPro" id="IPR005829">
    <property type="entry name" value="Sugar_transporter_CS"/>
</dbReference>
<gene>
    <name evidence="10" type="ORF">ASPACDRAFT_26005</name>
</gene>
<dbReference type="GO" id="GO:0005351">
    <property type="term" value="F:carbohydrate:proton symporter activity"/>
    <property type="evidence" value="ECO:0007669"/>
    <property type="project" value="TreeGrafter"/>
</dbReference>
<keyword evidence="6 8" id="KW-0472">Membrane</keyword>
<organism evidence="10 11">
    <name type="scientific">Aspergillus aculeatus (strain ATCC 16872 / CBS 172.66 / WB 5094)</name>
    <dbReference type="NCBI Taxonomy" id="690307"/>
    <lineage>
        <taxon>Eukaryota</taxon>
        <taxon>Fungi</taxon>
        <taxon>Dikarya</taxon>
        <taxon>Ascomycota</taxon>
        <taxon>Pezizomycotina</taxon>
        <taxon>Eurotiomycetes</taxon>
        <taxon>Eurotiomycetidae</taxon>
        <taxon>Eurotiales</taxon>
        <taxon>Aspergillaceae</taxon>
        <taxon>Aspergillus</taxon>
        <taxon>Aspergillus subgen. Circumdati</taxon>
    </lineage>
</organism>
<feature type="domain" description="Major facilitator superfamily (MFS) profile" evidence="9">
    <location>
        <begin position="12"/>
        <end position="441"/>
    </location>
</feature>
<comment type="subcellular location">
    <subcellularLocation>
        <location evidence="1">Membrane</location>
        <topology evidence="1">Multi-pass membrane protein</topology>
    </subcellularLocation>
</comment>
<sequence length="478" mass="51253">MALRLPPKYVFASVLVALGGFSNGYDTGSIGALLSMAQFSQSIGPLSPFLLGFVVALMMLAGVLPSLIAGHMADRSGRLRIILLGAALFAVGSLLQGMAPRLALFMAGRALAGAGQGIFLGPMSVYICEIAPFQFRGALAGLPQFFAVTGICAGYFTCYATVAIPSSIAWRSPLLAQCFFASCLIISCLTLPESPRWLILHGRRAEARRSLQRLQFPLDEVESSFTATEHFSNLSPWQSFVLLFSRAYRPRTVLGLFVLGMVQLSGIDGVLYYAPTLFAQAGLSSSTASFLASGVSAILMLAVSIPAFLLADRWGRRTSAITGGLVLATCMLLIGGLYAAGVVHQTGAARWVVITAVYVFGLAYSVSWAIMSKIYASEIQPAHVRASANCVAQALAFFTNWLVAIITPIILDKSPFGVYLLFGGLALGTVAFLAAYMPETRGRSLEEIQVAFQQPSLQLRDLKRYVRELVTLRARSNN</sequence>
<dbReference type="RefSeq" id="XP_020057763.1">
    <property type="nucleotide sequence ID" value="XM_020199380.1"/>
</dbReference>
<feature type="transmembrane region" description="Helical" evidence="8">
    <location>
        <begin position="349"/>
        <end position="370"/>
    </location>
</feature>
<evidence type="ECO:0000313" key="11">
    <source>
        <dbReference type="Proteomes" id="UP000184546"/>
    </source>
</evidence>
<evidence type="ECO:0000256" key="4">
    <source>
        <dbReference type="ARBA" id="ARBA00022692"/>
    </source>
</evidence>
<dbReference type="InterPro" id="IPR050360">
    <property type="entry name" value="MFS_Sugar_Transporters"/>
</dbReference>
<dbReference type="EMBL" id="KV878974">
    <property type="protein sequence ID" value="OJK01424.1"/>
    <property type="molecule type" value="Genomic_DNA"/>
</dbReference>
<dbReference type="InterPro" id="IPR005828">
    <property type="entry name" value="MFS_sugar_transport-like"/>
</dbReference>
<keyword evidence="5 8" id="KW-1133">Transmembrane helix</keyword>
<dbReference type="InterPro" id="IPR003663">
    <property type="entry name" value="Sugar/inositol_transpt"/>
</dbReference>
<comment type="similarity">
    <text evidence="2 7">Belongs to the major facilitator superfamily. Sugar transporter (TC 2.A.1.1) family.</text>
</comment>
<evidence type="ECO:0000256" key="6">
    <source>
        <dbReference type="ARBA" id="ARBA00023136"/>
    </source>
</evidence>
<evidence type="ECO:0000256" key="5">
    <source>
        <dbReference type="ARBA" id="ARBA00022989"/>
    </source>
</evidence>
<reference evidence="11" key="1">
    <citation type="journal article" date="2017" name="Genome Biol.">
        <title>Comparative genomics reveals high biological diversity and specific adaptations in the industrially and medically important fungal genus Aspergillus.</title>
        <authorList>
            <person name="de Vries R.P."/>
            <person name="Riley R."/>
            <person name="Wiebenga A."/>
            <person name="Aguilar-Osorio G."/>
            <person name="Amillis S."/>
            <person name="Uchima C.A."/>
            <person name="Anderluh G."/>
            <person name="Asadollahi M."/>
            <person name="Askin M."/>
            <person name="Barry K."/>
            <person name="Battaglia E."/>
            <person name="Bayram O."/>
            <person name="Benocci T."/>
            <person name="Braus-Stromeyer S.A."/>
            <person name="Caldana C."/>
            <person name="Canovas D."/>
            <person name="Cerqueira G.C."/>
            <person name="Chen F."/>
            <person name="Chen W."/>
            <person name="Choi C."/>
            <person name="Clum A."/>
            <person name="Dos Santos R.A."/>
            <person name="Damasio A.R."/>
            <person name="Diallinas G."/>
            <person name="Emri T."/>
            <person name="Fekete E."/>
            <person name="Flipphi M."/>
            <person name="Freyberg S."/>
            <person name="Gallo A."/>
            <person name="Gournas C."/>
            <person name="Habgood R."/>
            <person name="Hainaut M."/>
            <person name="Harispe M.L."/>
            <person name="Henrissat B."/>
            <person name="Hilden K.S."/>
            <person name="Hope R."/>
            <person name="Hossain A."/>
            <person name="Karabika E."/>
            <person name="Karaffa L."/>
            <person name="Karanyi Z."/>
            <person name="Krasevec N."/>
            <person name="Kuo A."/>
            <person name="Kusch H."/>
            <person name="LaButti K."/>
            <person name="Lagendijk E.L."/>
            <person name="Lapidus A."/>
            <person name="Levasseur A."/>
            <person name="Lindquist E."/>
            <person name="Lipzen A."/>
            <person name="Logrieco A.F."/>
            <person name="MacCabe A."/>
            <person name="Maekelae M.R."/>
            <person name="Malavazi I."/>
            <person name="Melin P."/>
            <person name="Meyer V."/>
            <person name="Mielnichuk N."/>
            <person name="Miskei M."/>
            <person name="Molnar A.P."/>
            <person name="Mule G."/>
            <person name="Ngan C.Y."/>
            <person name="Orejas M."/>
            <person name="Orosz E."/>
            <person name="Ouedraogo J.P."/>
            <person name="Overkamp K.M."/>
            <person name="Park H.-S."/>
            <person name="Perrone G."/>
            <person name="Piumi F."/>
            <person name="Punt P.J."/>
            <person name="Ram A.F."/>
            <person name="Ramon A."/>
            <person name="Rauscher S."/>
            <person name="Record E."/>
            <person name="Riano-Pachon D.M."/>
            <person name="Robert V."/>
            <person name="Roehrig J."/>
            <person name="Ruller R."/>
            <person name="Salamov A."/>
            <person name="Salih N.S."/>
            <person name="Samson R.A."/>
            <person name="Sandor E."/>
            <person name="Sanguinetti M."/>
            <person name="Schuetze T."/>
            <person name="Sepcic K."/>
            <person name="Shelest E."/>
            <person name="Sherlock G."/>
            <person name="Sophianopoulou V."/>
            <person name="Squina F.M."/>
            <person name="Sun H."/>
            <person name="Susca A."/>
            <person name="Todd R.B."/>
            <person name="Tsang A."/>
            <person name="Unkles S.E."/>
            <person name="van de Wiele N."/>
            <person name="van Rossen-Uffink D."/>
            <person name="Oliveira J.V."/>
            <person name="Vesth T.C."/>
            <person name="Visser J."/>
            <person name="Yu J.-H."/>
            <person name="Zhou M."/>
            <person name="Andersen M.R."/>
            <person name="Archer D.B."/>
            <person name="Baker S.E."/>
            <person name="Benoit I."/>
            <person name="Brakhage A.A."/>
            <person name="Braus G.H."/>
            <person name="Fischer R."/>
            <person name="Frisvad J.C."/>
            <person name="Goldman G.H."/>
            <person name="Houbraken J."/>
            <person name="Oakley B."/>
            <person name="Pocsi I."/>
            <person name="Scazzocchio C."/>
            <person name="Seiboth B."/>
            <person name="vanKuyk P.A."/>
            <person name="Wortman J."/>
            <person name="Dyer P.S."/>
            <person name="Grigoriev I.V."/>
        </authorList>
    </citation>
    <scope>NUCLEOTIDE SEQUENCE [LARGE SCALE GENOMIC DNA]</scope>
    <source>
        <strain evidence="11">ATCC 16872 / CBS 172.66 / WB 5094</strain>
    </source>
</reference>
<evidence type="ECO:0000256" key="8">
    <source>
        <dbReference type="SAM" id="Phobius"/>
    </source>
</evidence>
<feature type="transmembrane region" description="Helical" evidence="8">
    <location>
        <begin position="174"/>
        <end position="191"/>
    </location>
</feature>
<feature type="transmembrane region" description="Helical" evidence="8">
    <location>
        <begin position="81"/>
        <end position="99"/>
    </location>
</feature>
<feature type="transmembrane region" description="Helical" evidence="8">
    <location>
        <begin position="145"/>
        <end position="168"/>
    </location>
</feature>
<dbReference type="PANTHER" id="PTHR48022">
    <property type="entry name" value="PLASTIDIC GLUCOSE TRANSPORTER 4"/>
    <property type="match status" value="1"/>
</dbReference>
<keyword evidence="4 8" id="KW-0812">Transmembrane</keyword>
<keyword evidence="3 7" id="KW-0813">Transport</keyword>
<dbReference type="PANTHER" id="PTHR48022:SF2">
    <property type="entry name" value="PLASTIDIC GLUCOSE TRANSPORTER 4"/>
    <property type="match status" value="1"/>
</dbReference>
<evidence type="ECO:0000256" key="2">
    <source>
        <dbReference type="ARBA" id="ARBA00010992"/>
    </source>
</evidence>
<evidence type="ECO:0000259" key="9">
    <source>
        <dbReference type="PROSITE" id="PS50850"/>
    </source>
</evidence>
<feature type="transmembrane region" description="Helical" evidence="8">
    <location>
        <begin position="390"/>
        <end position="410"/>
    </location>
</feature>
<accession>A0A1L9WZ21</accession>
<feature type="transmembrane region" description="Helical" evidence="8">
    <location>
        <begin position="111"/>
        <end position="133"/>
    </location>
</feature>
<dbReference type="NCBIfam" id="TIGR00879">
    <property type="entry name" value="SP"/>
    <property type="match status" value="1"/>
</dbReference>
<dbReference type="FunFam" id="1.20.1250.20:FF:000134">
    <property type="entry name" value="MFS sugar transporter protein"/>
    <property type="match status" value="1"/>
</dbReference>
<evidence type="ECO:0000256" key="1">
    <source>
        <dbReference type="ARBA" id="ARBA00004141"/>
    </source>
</evidence>
<dbReference type="SUPFAM" id="SSF103473">
    <property type="entry name" value="MFS general substrate transporter"/>
    <property type="match status" value="1"/>
</dbReference>